<evidence type="ECO:0000256" key="2">
    <source>
        <dbReference type="SAM" id="Phobius"/>
    </source>
</evidence>
<sequence length="63" mass="6745">MKKTSKIIVSSAVAVIVGAAAVITVMIVMGLNMTADYEPDADSDWSKENLSNEEEPEGEEEAE</sequence>
<keyword evidence="4" id="KW-1185">Reference proteome</keyword>
<evidence type="ECO:0000313" key="3">
    <source>
        <dbReference type="EMBL" id="MFD2830414.1"/>
    </source>
</evidence>
<comment type="caution">
    <text evidence="3">The sequence shown here is derived from an EMBL/GenBank/DDBJ whole genome shotgun (WGS) entry which is preliminary data.</text>
</comment>
<feature type="transmembrane region" description="Helical" evidence="2">
    <location>
        <begin position="7"/>
        <end position="31"/>
    </location>
</feature>
<keyword evidence="2" id="KW-1133">Transmembrane helix</keyword>
<reference evidence="4" key="1">
    <citation type="journal article" date="2019" name="Int. J. Syst. Evol. Microbiol.">
        <title>The Global Catalogue of Microorganisms (GCM) 10K type strain sequencing project: providing services to taxonomists for standard genome sequencing and annotation.</title>
        <authorList>
            <consortium name="The Broad Institute Genomics Platform"/>
            <consortium name="The Broad Institute Genome Sequencing Center for Infectious Disease"/>
            <person name="Wu L."/>
            <person name="Ma J."/>
        </authorList>
    </citation>
    <scope>NUCLEOTIDE SEQUENCE [LARGE SCALE GENOMIC DNA]</scope>
    <source>
        <strain evidence="4">KCTC 33575</strain>
    </source>
</reference>
<gene>
    <name evidence="3" type="ORF">ACFSX4_08000</name>
</gene>
<name>A0ABW5WYC1_9STAP</name>
<dbReference type="RefSeq" id="WP_377773324.1">
    <property type="nucleotide sequence ID" value="NZ_JBHUOQ010000001.1"/>
</dbReference>
<feature type="region of interest" description="Disordered" evidence="1">
    <location>
        <begin position="38"/>
        <end position="63"/>
    </location>
</feature>
<protein>
    <submittedName>
        <fullName evidence="3">Uncharacterized protein</fullName>
    </submittedName>
</protein>
<evidence type="ECO:0000256" key="1">
    <source>
        <dbReference type="SAM" id="MobiDB-lite"/>
    </source>
</evidence>
<keyword evidence="2" id="KW-0812">Transmembrane</keyword>
<accession>A0ABW5WYC1</accession>
<dbReference type="Proteomes" id="UP001597519">
    <property type="component" value="Unassembled WGS sequence"/>
</dbReference>
<evidence type="ECO:0000313" key="4">
    <source>
        <dbReference type="Proteomes" id="UP001597519"/>
    </source>
</evidence>
<dbReference type="EMBL" id="JBHUOQ010000001">
    <property type="protein sequence ID" value="MFD2830414.1"/>
    <property type="molecule type" value="Genomic_DNA"/>
</dbReference>
<feature type="compositionally biased region" description="Acidic residues" evidence="1">
    <location>
        <begin position="51"/>
        <end position="63"/>
    </location>
</feature>
<proteinExistence type="predicted"/>
<keyword evidence="2" id="KW-0472">Membrane</keyword>
<organism evidence="3 4">
    <name type="scientific">Corticicoccus populi</name>
    <dbReference type="NCBI Taxonomy" id="1812821"/>
    <lineage>
        <taxon>Bacteria</taxon>
        <taxon>Bacillati</taxon>
        <taxon>Bacillota</taxon>
        <taxon>Bacilli</taxon>
        <taxon>Bacillales</taxon>
        <taxon>Staphylococcaceae</taxon>
        <taxon>Corticicoccus</taxon>
    </lineage>
</organism>